<gene>
    <name evidence="2" type="ORF">ATJ93_2355</name>
</gene>
<evidence type="ECO:0000259" key="1">
    <source>
        <dbReference type="Pfam" id="PF24743"/>
    </source>
</evidence>
<organism evidence="2 3">
    <name type="scientific">Halopiger aswanensis</name>
    <dbReference type="NCBI Taxonomy" id="148449"/>
    <lineage>
        <taxon>Archaea</taxon>
        <taxon>Methanobacteriati</taxon>
        <taxon>Methanobacteriota</taxon>
        <taxon>Stenosarchaea group</taxon>
        <taxon>Halobacteria</taxon>
        <taxon>Halobacteriales</taxon>
        <taxon>Natrialbaceae</taxon>
        <taxon>Halopiger</taxon>
    </lineage>
</organism>
<accession>A0A3R7KLC5</accession>
<dbReference type="EMBL" id="RAPO01000002">
    <property type="protein sequence ID" value="RKD95498.1"/>
    <property type="molecule type" value="Genomic_DNA"/>
</dbReference>
<dbReference type="AlphaFoldDB" id="A0A3R7KLC5"/>
<comment type="caution">
    <text evidence="2">The sequence shown here is derived from an EMBL/GenBank/DDBJ whole genome shotgun (WGS) entry which is preliminary data.</text>
</comment>
<feature type="domain" description="DUF7692" evidence="1">
    <location>
        <begin position="1"/>
        <end position="46"/>
    </location>
</feature>
<name>A0A3R7KLC5_9EURY</name>
<keyword evidence="3" id="KW-1185">Reference proteome</keyword>
<protein>
    <recommendedName>
        <fullName evidence="1">DUF7692 domain-containing protein</fullName>
    </recommendedName>
</protein>
<proteinExistence type="predicted"/>
<dbReference type="Pfam" id="PF24743">
    <property type="entry name" value="DUF7692"/>
    <property type="match status" value="1"/>
</dbReference>
<sequence length="46" mass="5284">MQIRTDSNYTYREDVIEQAADFYDCNRTKAVISVCEDVPRLVAGAR</sequence>
<evidence type="ECO:0000313" key="2">
    <source>
        <dbReference type="EMBL" id="RKD95498.1"/>
    </source>
</evidence>
<dbReference type="Proteomes" id="UP000283805">
    <property type="component" value="Unassembled WGS sequence"/>
</dbReference>
<reference evidence="2 3" key="1">
    <citation type="submission" date="2018-09" db="EMBL/GenBank/DDBJ databases">
        <title>Genomic Encyclopedia of Archaeal and Bacterial Type Strains, Phase II (KMG-II): from individual species to whole genera.</title>
        <authorList>
            <person name="Goeker M."/>
        </authorList>
    </citation>
    <scope>NUCLEOTIDE SEQUENCE [LARGE SCALE GENOMIC DNA]</scope>
    <source>
        <strain evidence="2 3">DSM 13151</strain>
    </source>
</reference>
<dbReference type="InterPro" id="IPR056109">
    <property type="entry name" value="DUF7692"/>
</dbReference>
<evidence type="ECO:0000313" key="3">
    <source>
        <dbReference type="Proteomes" id="UP000283805"/>
    </source>
</evidence>